<dbReference type="KEGG" id="mass:CR152_11430"/>
<dbReference type="Proteomes" id="UP000229897">
    <property type="component" value="Chromosome"/>
</dbReference>
<dbReference type="AlphaFoldDB" id="A0A2D2DJA1"/>
<reference evidence="2" key="1">
    <citation type="submission" date="2017-10" db="EMBL/GenBank/DDBJ databases">
        <title>Massilia psychrophilum sp. nov., a novel purple-pigmented bacterium isolated from Tianshan glacier, Xinjiang Municipality, China.</title>
        <authorList>
            <person name="Wang H."/>
        </authorList>
    </citation>
    <scope>NUCLEOTIDE SEQUENCE [LARGE SCALE GENOMIC DNA]</scope>
    <source>
        <strain evidence="2">B2</strain>
    </source>
</reference>
<evidence type="ECO:0000256" key="1">
    <source>
        <dbReference type="SAM" id="MobiDB-lite"/>
    </source>
</evidence>
<evidence type="ECO:0000313" key="3">
    <source>
        <dbReference type="Proteomes" id="UP000229897"/>
    </source>
</evidence>
<proteinExistence type="predicted"/>
<feature type="region of interest" description="Disordered" evidence="1">
    <location>
        <begin position="102"/>
        <end position="123"/>
    </location>
</feature>
<dbReference type="EMBL" id="CP024608">
    <property type="protein sequence ID" value="ATQ75063.1"/>
    <property type="molecule type" value="Genomic_DNA"/>
</dbReference>
<dbReference type="RefSeq" id="WP_099875032.1">
    <property type="nucleotide sequence ID" value="NZ_CP024608.1"/>
</dbReference>
<gene>
    <name evidence="2" type="ORF">CR152_11430</name>
</gene>
<accession>A0A2D2DJA1</accession>
<dbReference type="OrthoDB" id="8781067at2"/>
<protein>
    <submittedName>
        <fullName evidence="2">Uncharacterized protein</fullName>
    </submittedName>
</protein>
<evidence type="ECO:0000313" key="2">
    <source>
        <dbReference type="EMBL" id="ATQ75063.1"/>
    </source>
</evidence>
<sequence>MSRHSVAPQALPAFSWLYGGLQHDPAAQFIAKSKDAWRGVETCLQLVNTSELERLHNADADPGEELLPVLSIIDTERLLRLAIVTAQTWGDQCESHISFMQSSARDTAAARRGKNPSQPGDEK</sequence>
<keyword evidence="3" id="KW-1185">Reference proteome</keyword>
<organism evidence="2 3">
    <name type="scientific">Massilia violaceinigra</name>
    <dbReference type="NCBI Taxonomy" id="2045208"/>
    <lineage>
        <taxon>Bacteria</taxon>
        <taxon>Pseudomonadati</taxon>
        <taxon>Pseudomonadota</taxon>
        <taxon>Betaproteobacteria</taxon>
        <taxon>Burkholderiales</taxon>
        <taxon>Oxalobacteraceae</taxon>
        <taxon>Telluria group</taxon>
        <taxon>Massilia</taxon>
    </lineage>
</organism>
<name>A0A2D2DJA1_9BURK</name>